<feature type="compositionally biased region" description="Low complexity" evidence="1">
    <location>
        <begin position="77"/>
        <end position="91"/>
    </location>
</feature>
<dbReference type="PANTHER" id="PTHR38370:SF1">
    <property type="entry name" value="BETA-1,4-XYLOSIDASE"/>
    <property type="match status" value="1"/>
</dbReference>
<dbReference type="PANTHER" id="PTHR38370">
    <property type="entry name" value="BETA-1,4-XYLOSIDASE"/>
    <property type="match status" value="1"/>
</dbReference>
<dbReference type="EMBL" id="GISG01130522">
    <property type="protein sequence ID" value="MBA4642955.1"/>
    <property type="molecule type" value="Transcribed_RNA"/>
</dbReference>
<name>A0A7C8ZIU7_OPUST</name>
<evidence type="ECO:0000313" key="2">
    <source>
        <dbReference type="EMBL" id="MBA4642955.1"/>
    </source>
</evidence>
<feature type="region of interest" description="Disordered" evidence="1">
    <location>
        <begin position="40"/>
        <end position="126"/>
    </location>
</feature>
<organism evidence="2">
    <name type="scientific">Opuntia streptacantha</name>
    <name type="common">Prickly pear cactus</name>
    <name type="synonym">Opuntia cardona</name>
    <dbReference type="NCBI Taxonomy" id="393608"/>
    <lineage>
        <taxon>Eukaryota</taxon>
        <taxon>Viridiplantae</taxon>
        <taxon>Streptophyta</taxon>
        <taxon>Embryophyta</taxon>
        <taxon>Tracheophyta</taxon>
        <taxon>Spermatophyta</taxon>
        <taxon>Magnoliopsida</taxon>
        <taxon>eudicotyledons</taxon>
        <taxon>Gunneridae</taxon>
        <taxon>Pentapetalae</taxon>
        <taxon>Caryophyllales</taxon>
        <taxon>Cactineae</taxon>
        <taxon>Cactaceae</taxon>
        <taxon>Opuntioideae</taxon>
        <taxon>Opuntia</taxon>
    </lineage>
</organism>
<evidence type="ECO:0000256" key="1">
    <source>
        <dbReference type="SAM" id="MobiDB-lite"/>
    </source>
</evidence>
<dbReference type="AlphaFoldDB" id="A0A7C8ZIU7"/>
<sequence length="126" mass="14380">MEGLIPYLIHAIKRQKLHQHSFRCLSDGSRRSYHLLANANDSFSGSSHHRRTQSEFVPPASMDFQPEVEEYVRSRSFKSSGNNNNNNDNSNYRLRQAQYSGVGYGYGHPHNSDSSSRKGLKKAHQN</sequence>
<protein>
    <submittedName>
        <fullName evidence="2">Uncharacterized protein</fullName>
    </submittedName>
</protein>
<accession>A0A7C8ZIU7</accession>
<reference evidence="2" key="2">
    <citation type="submission" date="2020-07" db="EMBL/GenBank/DDBJ databases">
        <authorList>
            <person name="Vera ALvarez R."/>
            <person name="Arias-Moreno D.M."/>
            <person name="Jimenez-Jacinto V."/>
            <person name="Jimenez-Bremont J.F."/>
            <person name="Swaminathan K."/>
            <person name="Moose S.P."/>
            <person name="Guerrero-Gonzalez M.L."/>
            <person name="Marino-Ramirez L."/>
            <person name="Landsman D."/>
            <person name="Rodriguez-Kessler M."/>
            <person name="Delgado-Sanchez P."/>
        </authorList>
    </citation>
    <scope>NUCLEOTIDE SEQUENCE</scope>
    <source>
        <tissue evidence="2">Cladode</tissue>
    </source>
</reference>
<reference evidence="2" key="1">
    <citation type="journal article" date="2013" name="J. Plant Res.">
        <title>Effect of fungi and light on seed germination of three Opuntia species from semiarid lands of central Mexico.</title>
        <authorList>
            <person name="Delgado-Sanchez P."/>
            <person name="Jimenez-Bremont J.F."/>
            <person name="Guerrero-Gonzalez Mde L."/>
            <person name="Flores J."/>
        </authorList>
    </citation>
    <scope>NUCLEOTIDE SEQUENCE</scope>
    <source>
        <tissue evidence="2">Cladode</tissue>
    </source>
</reference>
<proteinExistence type="predicted"/>